<organism evidence="7 8">
    <name type="scientific">Nematostella vectensis</name>
    <name type="common">Starlet sea anemone</name>
    <dbReference type="NCBI Taxonomy" id="45351"/>
    <lineage>
        <taxon>Eukaryota</taxon>
        <taxon>Metazoa</taxon>
        <taxon>Cnidaria</taxon>
        <taxon>Anthozoa</taxon>
        <taxon>Hexacorallia</taxon>
        <taxon>Actiniaria</taxon>
        <taxon>Edwardsiidae</taxon>
        <taxon>Nematostella</taxon>
    </lineage>
</organism>
<keyword evidence="4" id="KW-0472">Membrane</keyword>
<keyword evidence="8" id="KW-1185">Reference proteome</keyword>
<dbReference type="OMA" id="IPPATCK"/>
<dbReference type="InParanoid" id="A7S6P0"/>
<dbReference type="GO" id="GO:0006897">
    <property type="term" value="P:endocytosis"/>
    <property type="evidence" value="ECO:0007669"/>
    <property type="project" value="UniProtKB-KW"/>
</dbReference>
<dbReference type="PANTHER" id="PTHR23065">
    <property type="entry name" value="PROLINE-SERINE-THREONINE PHOSPHATASE INTERACTING PROTEIN 1"/>
    <property type="match status" value="1"/>
</dbReference>
<evidence type="ECO:0000259" key="6">
    <source>
        <dbReference type="PROSITE" id="PS51072"/>
    </source>
</evidence>
<feature type="domain" description="MHD" evidence="6">
    <location>
        <begin position="1"/>
        <end position="253"/>
    </location>
</feature>
<protein>
    <recommendedName>
        <fullName evidence="6">MHD domain-containing protein</fullName>
    </recommendedName>
</protein>
<dbReference type="STRING" id="45351.A7S6P0"/>
<proteinExistence type="predicted"/>
<dbReference type="PANTHER" id="PTHR23065:SF15">
    <property type="entry name" value="AT02057P"/>
    <property type="match status" value="1"/>
</dbReference>
<dbReference type="InterPro" id="IPR028565">
    <property type="entry name" value="MHD"/>
</dbReference>
<dbReference type="Proteomes" id="UP000001593">
    <property type="component" value="Unassembled WGS sequence"/>
</dbReference>
<accession>A7S6P0</accession>
<comment type="subcellular location">
    <subcellularLocation>
        <location evidence="1">Membrane</location>
        <location evidence="1">Clathrin-coated pit</location>
        <topology evidence="1">Peripheral membrane protein</topology>
        <orientation evidence="1">Cytoplasmic side</orientation>
    </subcellularLocation>
</comment>
<keyword evidence="5" id="KW-0168">Coated pit</keyword>
<evidence type="ECO:0000313" key="7">
    <source>
        <dbReference type="EMBL" id="EDO40558.1"/>
    </source>
</evidence>
<keyword evidence="2" id="KW-0597">Phosphoprotein</keyword>
<evidence type="ECO:0000256" key="4">
    <source>
        <dbReference type="ARBA" id="ARBA00023136"/>
    </source>
</evidence>
<keyword evidence="3" id="KW-0254">Endocytosis</keyword>
<gene>
    <name evidence="7" type="ORF">NEMVEDRAFT_v1g106806</name>
</gene>
<dbReference type="InterPro" id="IPR036168">
    <property type="entry name" value="AP2_Mu_C_sf"/>
</dbReference>
<dbReference type="FunFam" id="2.60.40.1170:FF:000005">
    <property type="entry name" value="SH3-containing GRB2-like protein 3-interacting protein 1 isoform X3"/>
    <property type="match status" value="1"/>
</dbReference>
<evidence type="ECO:0000256" key="5">
    <source>
        <dbReference type="ARBA" id="ARBA00023176"/>
    </source>
</evidence>
<dbReference type="EMBL" id="DS469589">
    <property type="protein sequence ID" value="EDO40558.1"/>
    <property type="molecule type" value="Genomic_DNA"/>
</dbReference>
<evidence type="ECO:0000313" key="8">
    <source>
        <dbReference type="Proteomes" id="UP000001593"/>
    </source>
</evidence>
<dbReference type="Gene3D" id="2.60.40.1170">
    <property type="entry name" value="Mu homology domain, subdomain B"/>
    <property type="match status" value="2"/>
</dbReference>
<dbReference type="AlphaFoldDB" id="A7S6P0"/>
<reference evidence="7 8" key="1">
    <citation type="journal article" date="2007" name="Science">
        <title>Sea anemone genome reveals ancestral eumetazoan gene repertoire and genomic organization.</title>
        <authorList>
            <person name="Putnam N.H."/>
            <person name="Srivastava M."/>
            <person name="Hellsten U."/>
            <person name="Dirks B."/>
            <person name="Chapman J."/>
            <person name="Salamov A."/>
            <person name="Terry A."/>
            <person name="Shapiro H."/>
            <person name="Lindquist E."/>
            <person name="Kapitonov V.V."/>
            <person name="Jurka J."/>
            <person name="Genikhovich G."/>
            <person name="Grigoriev I.V."/>
            <person name="Lucas S.M."/>
            <person name="Steele R.E."/>
            <person name="Finnerty J.R."/>
            <person name="Technau U."/>
            <person name="Martindale M.Q."/>
            <person name="Rokhsar D.S."/>
        </authorList>
    </citation>
    <scope>NUCLEOTIDE SEQUENCE [LARGE SCALE GENOMIC DNA]</scope>
    <source>
        <strain evidence="8">CH2 X CH6</strain>
    </source>
</reference>
<evidence type="ECO:0000256" key="3">
    <source>
        <dbReference type="ARBA" id="ARBA00022583"/>
    </source>
</evidence>
<dbReference type="InterPro" id="IPR018808">
    <property type="entry name" value="Muniscin_C"/>
</dbReference>
<dbReference type="GO" id="GO:0005905">
    <property type="term" value="C:clathrin-coated pit"/>
    <property type="evidence" value="ECO:0007669"/>
    <property type="project" value="UniProtKB-SubCell"/>
</dbReference>
<dbReference type="SUPFAM" id="SSF49447">
    <property type="entry name" value="Second domain of Mu2 adaptin subunit (ap50) of ap2 adaptor"/>
    <property type="match status" value="1"/>
</dbReference>
<dbReference type="PROSITE" id="PS51072">
    <property type="entry name" value="MHD"/>
    <property type="match status" value="1"/>
</dbReference>
<evidence type="ECO:0000256" key="2">
    <source>
        <dbReference type="ARBA" id="ARBA00022553"/>
    </source>
</evidence>
<sequence length="254" mass="27946">RCMVKVTGDITVSFPASLVTRLCNRESSPLLTFQIKGTSSLEQILPNKSLILSEGQLSGGDIVSYKFIMPSLIEHLRKQLEATSSAYYNIDIMKYEVHTSGIQSTPLQLCSYWKCEQPTTNIRIDYRYNSSCMSAPCPLSNVSIIAPVNGGVTIMQSKPSATWSAENERAVWVIPEISSSQEPDGQYLSIVGAKFDLSGGPSTPSRIAVQFTCNGATISKLNFELKSEDYRLSLVKKKFSSGKITPPVVFLNRV</sequence>
<dbReference type="eggNOG" id="KOG2398">
    <property type="taxonomic scope" value="Eukaryota"/>
</dbReference>
<evidence type="ECO:0000256" key="1">
    <source>
        <dbReference type="ARBA" id="ARBA00004283"/>
    </source>
</evidence>
<feature type="non-terminal residue" evidence="7">
    <location>
        <position position="1"/>
    </location>
</feature>
<dbReference type="Pfam" id="PF10291">
    <property type="entry name" value="muHD"/>
    <property type="match status" value="1"/>
</dbReference>
<dbReference type="HOGENOM" id="CLU_985306_0_0_1"/>
<name>A7S6P0_NEMVE</name>
<dbReference type="PhylomeDB" id="A7S6P0"/>